<accession>A0A1A9VG86</accession>
<dbReference type="EnsemblMetazoa" id="GAUT036216-RA">
    <property type="protein sequence ID" value="GAUT036216-PA"/>
    <property type="gene ID" value="GAUT036216"/>
</dbReference>
<reference evidence="1" key="1">
    <citation type="submission" date="2020-05" db="UniProtKB">
        <authorList>
            <consortium name="EnsemblMetazoa"/>
        </authorList>
    </citation>
    <scope>IDENTIFICATION</scope>
    <source>
        <strain evidence="1">TTRI</strain>
    </source>
</reference>
<evidence type="ECO:0000313" key="2">
    <source>
        <dbReference type="Proteomes" id="UP000078200"/>
    </source>
</evidence>
<protein>
    <submittedName>
        <fullName evidence="1">Uncharacterized protein</fullName>
    </submittedName>
</protein>
<organism evidence="1 2">
    <name type="scientific">Glossina austeni</name>
    <name type="common">Savannah tsetse fly</name>
    <dbReference type="NCBI Taxonomy" id="7395"/>
    <lineage>
        <taxon>Eukaryota</taxon>
        <taxon>Metazoa</taxon>
        <taxon>Ecdysozoa</taxon>
        <taxon>Arthropoda</taxon>
        <taxon>Hexapoda</taxon>
        <taxon>Insecta</taxon>
        <taxon>Pterygota</taxon>
        <taxon>Neoptera</taxon>
        <taxon>Endopterygota</taxon>
        <taxon>Diptera</taxon>
        <taxon>Brachycera</taxon>
        <taxon>Muscomorpha</taxon>
        <taxon>Hippoboscoidea</taxon>
        <taxon>Glossinidae</taxon>
        <taxon>Glossina</taxon>
    </lineage>
</organism>
<proteinExistence type="predicted"/>
<evidence type="ECO:0000313" key="1">
    <source>
        <dbReference type="EnsemblMetazoa" id="GAUT036216-PA"/>
    </source>
</evidence>
<sequence>MAQSLLSVQSRVLLFIKVTLQSLLFVQSRVLPLYYRCLRLSGVDVSGRWPLSLNPFSVLVPLAFRRYEAGPLARRTPQPANWNVLSIVAGAAETASVQYIFCGITREYATFHLMCRELIYVFGAHLIKVHPQYGHAHTYAAHGGLIFTEASNERCNPSIILKPPLDNPAQIESTRK</sequence>
<dbReference type="AlphaFoldDB" id="A0A1A9VG86"/>
<dbReference type="VEuPathDB" id="VectorBase:GAUT036216"/>
<dbReference type="Proteomes" id="UP000078200">
    <property type="component" value="Unassembled WGS sequence"/>
</dbReference>
<name>A0A1A9VG86_GLOAU</name>
<keyword evidence="2" id="KW-1185">Reference proteome</keyword>